<dbReference type="EMBL" id="JAEACU010000007">
    <property type="protein sequence ID" value="KAH7522253.1"/>
    <property type="molecule type" value="Genomic_DNA"/>
</dbReference>
<dbReference type="AlphaFoldDB" id="A0A978V4H0"/>
<feature type="domain" description="KIB1-4 beta-propeller" evidence="2">
    <location>
        <begin position="82"/>
        <end position="194"/>
    </location>
</feature>
<protein>
    <recommendedName>
        <fullName evidence="5">F-box domain-containing protein</fullName>
    </recommendedName>
</protein>
<proteinExistence type="predicted"/>
<name>A0A978V4H0_ZIZJJ</name>
<dbReference type="PANTHER" id="PTHR44586:SF25">
    <property type="entry name" value="(WILD MALAYSIAN BANANA) HYPOTHETICAL PROTEIN"/>
    <property type="match status" value="1"/>
</dbReference>
<evidence type="ECO:0000259" key="2">
    <source>
        <dbReference type="Pfam" id="PF03478"/>
    </source>
</evidence>
<dbReference type="PANTHER" id="PTHR44586">
    <property type="entry name" value="F-BOX DOMAIN CONTAINING PROTEIN, EXPRESSED"/>
    <property type="match status" value="1"/>
</dbReference>
<dbReference type="InterPro" id="IPR005174">
    <property type="entry name" value="KIB1-4_b-propeller"/>
</dbReference>
<dbReference type="Proteomes" id="UP000813462">
    <property type="component" value="Unassembled WGS sequence"/>
</dbReference>
<gene>
    <name evidence="3" type="ORF">FEM48_Zijuj07G0118900</name>
</gene>
<organism evidence="3 4">
    <name type="scientific">Ziziphus jujuba var. spinosa</name>
    <dbReference type="NCBI Taxonomy" id="714518"/>
    <lineage>
        <taxon>Eukaryota</taxon>
        <taxon>Viridiplantae</taxon>
        <taxon>Streptophyta</taxon>
        <taxon>Embryophyta</taxon>
        <taxon>Tracheophyta</taxon>
        <taxon>Spermatophyta</taxon>
        <taxon>Magnoliopsida</taxon>
        <taxon>eudicotyledons</taxon>
        <taxon>Gunneridae</taxon>
        <taxon>Pentapetalae</taxon>
        <taxon>rosids</taxon>
        <taxon>fabids</taxon>
        <taxon>Rosales</taxon>
        <taxon>Rhamnaceae</taxon>
        <taxon>Paliureae</taxon>
        <taxon>Ziziphus</taxon>
    </lineage>
</organism>
<dbReference type="Pfam" id="PF00646">
    <property type="entry name" value="F-box"/>
    <property type="match status" value="1"/>
</dbReference>
<reference evidence="3" key="1">
    <citation type="journal article" date="2021" name="Front. Plant Sci.">
        <title>Chromosome-Scale Genome Assembly for Chinese Sour Jujube and Insights Into Its Genome Evolution and Domestication Signature.</title>
        <authorList>
            <person name="Shen L.-Y."/>
            <person name="Luo H."/>
            <person name="Wang X.-L."/>
            <person name="Wang X.-M."/>
            <person name="Qiu X.-J."/>
            <person name="Liu H."/>
            <person name="Zhou S.-S."/>
            <person name="Jia K.-H."/>
            <person name="Nie S."/>
            <person name="Bao Y.-T."/>
            <person name="Zhang R.-G."/>
            <person name="Yun Q.-Z."/>
            <person name="Chai Y.-H."/>
            <person name="Lu J.-Y."/>
            <person name="Li Y."/>
            <person name="Zhao S.-W."/>
            <person name="Mao J.-F."/>
            <person name="Jia S.-G."/>
            <person name="Mao Y.-M."/>
        </authorList>
    </citation>
    <scope>NUCLEOTIDE SEQUENCE</scope>
    <source>
        <strain evidence="3">AT0</strain>
        <tissue evidence="3">Leaf</tissue>
    </source>
</reference>
<sequence length="227" mass="26450">MTCQNERPNWLELHSDLLEFIFKKLVLPYIVRFKSVCSLWKTVVESYMASPIYAPLLRPLLMLHNSQQQQQEFEADSSSSLFYSLAEKKVYKLSNLFGVFGKNTWCIGSTRGWLVILDARLNLHLLNPISRARIQLAMTPQYRNHHLYINPYTHPEFPKFYIHKAVLLFDPSHGKNFILVVMFTMEKILLFVSSKTTNGNTLAIRKITMIYLATAMVNCMLYLKAKH</sequence>
<accession>A0A978V4H0</accession>
<evidence type="ECO:0008006" key="5">
    <source>
        <dbReference type="Google" id="ProtNLM"/>
    </source>
</evidence>
<comment type="caution">
    <text evidence="3">The sequence shown here is derived from an EMBL/GenBank/DDBJ whole genome shotgun (WGS) entry which is preliminary data.</text>
</comment>
<dbReference type="Pfam" id="PF03478">
    <property type="entry name" value="Beta-prop_KIB1-4"/>
    <property type="match status" value="1"/>
</dbReference>
<evidence type="ECO:0000313" key="3">
    <source>
        <dbReference type="EMBL" id="KAH7522253.1"/>
    </source>
</evidence>
<evidence type="ECO:0000259" key="1">
    <source>
        <dbReference type="Pfam" id="PF00646"/>
    </source>
</evidence>
<evidence type="ECO:0000313" key="4">
    <source>
        <dbReference type="Proteomes" id="UP000813462"/>
    </source>
</evidence>
<dbReference type="InterPro" id="IPR001810">
    <property type="entry name" value="F-box_dom"/>
</dbReference>
<feature type="domain" description="F-box" evidence="1">
    <location>
        <begin position="10"/>
        <end position="46"/>
    </location>
</feature>